<keyword evidence="3" id="KW-1185">Reference proteome</keyword>
<feature type="transmembrane region" description="Helical" evidence="1">
    <location>
        <begin position="25"/>
        <end position="45"/>
    </location>
</feature>
<evidence type="ECO:0000256" key="1">
    <source>
        <dbReference type="SAM" id="Phobius"/>
    </source>
</evidence>
<accession>A0ABY7CIB2</accession>
<dbReference type="Proteomes" id="UP001164743">
    <property type="component" value="Chromosome 5A"/>
</dbReference>
<evidence type="ECO:0000313" key="2">
    <source>
        <dbReference type="EMBL" id="WAQ84974.1"/>
    </source>
</evidence>
<keyword evidence="1" id="KW-1133">Transmembrane helix</keyword>
<keyword evidence="1" id="KW-0472">Membrane</keyword>
<protein>
    <submittedName>
        <fullName evidence="2">Uncharacterized protein</fullName>
    </submittedName>
</protein>
<reference evidence="2" key="1">
    <citation type="submission" date="2022-10" db="EMBL/GenBank/DDBJ databases">
        <title>Puccinia triticina Genome sequencing and assembly.</title>
        <authorList>
            <person name="Li C."/>
        </authorList>
    </citation>
    <scope>NUCLEOTIDE SEQUENCE</scope>
    <source>
        <strain evidence="2">Pt15</strain>
    </source>
</reference>
<evidence type="ECO:0000313" key="3">
    <source>
        <dbReference type="Proteomes" id="UP001164743"/>
    </source>
</evidence>
<sequence length="70" mass="7656">MRATKIFNNNLKEAGVLDCVKTLKVALYSFINAFGIFTNAAGANIQWWIDPLGAMLISLALIILWGVSIT</sequence>
<name>A0ABY7CIB2_9BASI</name>
<proteinExistence type="predicted"/>
<dbReference type="RefSeq" id="XP_053020529.1">
    <property type="nucleotide sequence ID" value="XM_053169320.1"/>
</dbReference>
<organism evidence="2 3">
    <name type="scientific">Puccinia triticina</name>
    <dbReference type="NCBI Taxonomy" id="208348"/>
    <lineage>
        <taxon>Eukaryota</taxon>
        <taxon>Fungi</taxon>
        <taxon>Dikarya</taxon>
        <taxon>Basidiomycota</taxon>
        <taxon>Pucciniomycotina</taxon>
        <taxon>Pucciniomycetes</taxon>
        <taxon>Pucciniales</taxon>
        <taxon>Pucciniaceae</taxon>
        <taxon>Puccinia</taxon>
    </lineage>
</organism>
<gene>
    <name evidence="2" type="ORF">PtA15_5A547</name>
</gene>
<dbReference type="GeneID" id="77810215"/>
<feature type="transmembrane region" description="Helical" evidence="1">
    <location>
        <begin position="51"/>
        <end position="69"/>
    </location>
</feature>
<dbReference type="EMBL" id="CP110425">
    <property type="protein sequence ID" value="WAQ84974.1"/>
    <property type="molecule type" value="Genomic_DNA"/>
</dbReference>
<keyword evidence="1" id="KW-0812">Transmembrane</keyword>